<dbReference type="PANTHER" id="PTHR12883">
    <property type="entry name" value="ADIPOCYTE-SPECIFIC PROTEIN 4-RELATED"/>
    <property type="match status" value="1"/>
</dbReference>
<keyword evidence="8" id="KW-1185">Reference proteome</keyword>
<dbReference type="EMBL" id="MCFL01000023">
    <property type="protein sequence ID" value="ORZ35168.1"/>
    <property type="molecule type" value="Genomic_DNA"/>
</dbReference>
<feature type="transmembrane region" description="Helical" evidence="6">
    <location>
        <begin position="24"/>
        <end position="44"/>
    </location>
</feature>
<dbReference type="Proteomes" id="UP000193411">
    <property type="component" value="Unassembled WGS sequence"/>
</dbReference>
<evidence type="ECO:0000256" key="6">
    <source>
        <dbReference type="SAM" id="Phobius"/>
    </source>
</evidence>
<feature type="region of interest" description="Disordered" evidence="5">
    <location>
        <begin position="301"/>
        <end position="354"/>
    </location>
</feature>
<keyword evidence="4 6" id="KW-0472">Membrane</keyword>
<evidence type="ECO:0000256" key="4">
    <source>
        <dbReference type="ARBA" id="ARBA00023136"/>
    </source>
</evidence>
<evidence type="ECO:0000313" key="7">
    <source>
        <dbReference type="EMBL" id="ORZ35168.1"/>
    </source>
</evidence>
<evidence type="ECO:0000256" key="2">
    <source>
        <dbReference type="ARBA" id="ARBA00022692"/>
    </source>
</evidence>
<proteinExistence type="predicted"/>
<evidence type="ECO:0000313" key="8">
    <source>
        <dbReference type="Proteomes" id="UP000193411"/>
    </source>
</evidence>
<sequence>MRLPADFFLTTIIHPLLPPHLIPYSLELLAVPLVLLYVATYILGTGRNKRLAYRWYDEVLTILADNFASLGDGHGALLRDGHAQYIAFATGRVKCDQLVARLSLKNRQDLVAVVHDALKVANDTVTFEVVLDAKASDNFVFGLFARGCEKDWMDRYAAKFGFDKFTKPLPTSYLPGDKFAVHTEHQDLVHAVFSTDPRVHRFLSNPQVQRRLESLVISDQVQVRDPEDDGDNDDYDEDAVPKITRKVLSLTYRLRITSRDLNLPVGHDAWAVHRAFAEFVVWLVDHVTQIEVRSDVKIKMRKRRQEEADKREVEAARARREREKKMSPDEIRRQEERRAERRQKRSRKQVVSTR</sequence>
<accession>A0A1Y2HKL5</accession>
<dbReference type="GO" id="GO:0032469">
    <property type="term" value="P:endoplasmic reticulum calcium ion homeostasis"/>
    <property type="evidence" value="ECO:0007669"/>
    <property type="project" value="InterPro"/>
</dbReference>
<feature type="compositionally biased region" description="Basic and acidic residues" evidence="5">
    <location>
        <begin position="301"/>
        <end position="339"/>
    </location>
</feature>
<keyword evidence="3 6" id="KW-1133">Transmembrane helix</keyword>
<dbReference type="AlphaFoldDB" id="A0A1Y2HKL5"/>
<keyword evidence="2 6" id="KW-0812">Transmembrane</keyword>
<gene>
    <name evidence="7" type="ORF">BCR44DRAFT_69925</name>
</gene>
<comment type="subcellular location">
    <subcellularLocation>
        <location evidence="1">Membrane</location>
        <topology evidence="1">Single-pass membrane protein</topology>
    </subcellularLocation>
</comment>
<dbReference type="Pfam" id="PF07946">
    <property type="entry name" value="CCDC47"/>
    <property type="match status" value="1"/>
</dbReference>
<dbReference type="GO" id="GO:0016020">
    <property type="term" value="C:membrane"/>
    <property type="evidence" value="ECO:0007669"/>
    <property type="project" value="UniProtKB-SubCell"/>
</dbReference>
<protein>
    <recommendedName>
        <fullName evidence="9">DUF1682-domain-containing protein</fullName>
    </recommendedName>
</protein>
<dbReference type="STRING" id="765915.A0A1Y2HKL5"/>
<dbReference type="PANTHER" id="PTHR12883:SF0">
    <property type="entry name" value="PAT COMPLEX SUBUNIT CCDC47"/>
    <property type="match status" value="1"/>
</dbReference>
<evidence type="ECO:0008006" key="9">
    <source>
        <dbReference type="Google" id="ProtNLM"/>
    </source>
</evidence>
<evidence type="ECO:0000256" key="1">
    <source>
        <dbReference type="ARBA" id="ARBA00004167"/>
    </source>
</evidence>
<comment type="caution">
    <text evidence="7">The sequence shown here is derived from an EMBL/GenBank/DDBJ whole genome shotgun (WGS) entry which is preliminary data.</text>
</comment>
<organism evidence="7 8">
    <name type="scientific">Catenaria anguillulae PL171</name>
    <dbReference type="NCBI Taxonomy" id="765915"/>
    <lineage>
        <taxon>Eukaryota</taxon>
        <taxon>Fungi</taxon>
        <taxon>Fungi incertae sedis</taxon>
        <taxon>Blastocladiomycota</taxon>
        <taxon>Blastocladiomycetes</taxon>
        <taxon>Blastocladiales</taxon>
        <taxon>Catenariaceae</taxon>
        <taxon>Catenaria</taxon>
    </lineage>
</organism>
<dbReference type="OrthoDB" id="5561026at2759"/>
<evidence type="ECO:0000256" key="5">
    <source>
        <dbReference type="SAM" id="MobiDB-lite"/>
    </source>
</evidence>
<dbReference type="GO" id="GO:0005509">
    <property type="term" value="F:calcium ion binding"/>
    <property type="evidence" value="ECO:0007669"/>
    <property type="project" value="InterPro"/>
</dbReference>
<dbReference type="InterPro" id="IPR012879">
    <property type="entry name" value="CCDC47"/>
</dbReference>
<name>A0A1Y2HKL5_9FUNG</name>
<evidence type="ECO:0000256" key="3">
    <source>
        <dbReference type="ARBA" id="ARBA00022989"/>
    </source>
</evidence>
<dbReference type="GO" id="GO:0005783">
    <property type="term" value="C:endoplasmic reticulum"/>
    <property type="evidence" value="ECO:0007669"/>
    <property type="project" value="InterPro"/>
</dbReference>
<reference evidence="7 8" key="1">
    <citation type="submission" date="2016-07" db="EMBL/GenBank/DDBJ databases">
        <title>Pervasive Adenine N6-methylation of Active Genes in Fungi.</title>
        <authorList>
            <consortium name="DOE Joint Genome Institute"/>
            <person name="Mondo S.J."/>
            <person name="Dannebaum R.O."/>
            <person name="Kuo R.C."/>
            <person name="Labutti K."/>
            <person name="Haridas S."/>
            <person name="Kuo A."/>
            <person name="Salamov A."/>
            <person name="Ahrendt S.R."/>
            <person name="Lipzen A."/>
            <person name="Sullivan W."/>
            <person name="Andreopoulos W.B."/>
            <person name="Clum A."/>
            <person name="Lindquist E."/>
            <person name="Daum C."/>
            <person name="Ramamoorthy G.K."/>
            <person name="Gryganskyi A."/>
            <person name="Culley D."/>
            <person name="Magnuson J.K."/>
            <person name="James T.Y."/>
            <person name="O'Malley M.A."/>
            <person name="Stajich J.E."/>
            <person name="Spatafora J.W."/>
            <person name="Visel A."/>
            <person name="Grigoriev I.V."/>
        </authorList>
    </citation>
    <scope>NUCLEOTIDE SEQUENCE [LARGE SCALE GENOMIC DNA]</scope>
    <source>
        <strain evidence="7 8">PL171</strain>
    </source>
</reference>